<dbReference type="Proteomes" id="UP000076858">
    <property type="component" value="Unassembled WGS sequence"/>
</dbReference>
<comment type="caution">
    <text evidence="1">The sequence shown here is derived from an EMBL/GenBank/DDBJ whole genome shotgun (WGS) entry which is preliminary data.</text>
</comment>
<keyword evidence="2" id="KW-1185">Reference proteome</keyword>
<sequence>MAKAATVTRPRETEDTQSLLDTLSFTKSKTLVNVGFRINRSLTPRRLVSDTVAR</sequence>
<reference evidence="1 2" key="1">
    <citation type="submission" date="2016-03" db="EMBL/GenBank/DDBJ databases">
        <title>EvidentialGene: Evidence-directed Construction of Genes on Genomes.</title>
        <authorList>
            <person name="Gilbert D.G."/>
            <person name="Choi J.-H."/>
            <person name="Mockaitis K."/>
            <person name="Colbourne J."/>
            <person name="Pfrender M."/>
        </authorList>
    </citation>
    <scope>NUCLEOTIDE SEQUENCE [LARGE SCALE GENOMIC DNA]</scope>
    <source>
        <strain evidence="1 2">Xinb3</strain>
        <tissue evidence="1">Complete organism</tissue>
    </source>
</reference>
<protein>
    <submittedName>
        <fullName evidence="1">Uncharacterized protein</fullName>
    </submittedName>
</protein>
<organism evidence="1 2">
    <name type="scientific">Daphnia magna</name>
    <dbReference type="NCBI Taxonomy" id="35525"/>
    <lineage>
        <taxon>Eukaryota</taxon>
        <taxon>Metazoa</taxon>
        <taxon>Ecdysozoa</taxon>
        <taxon>Arthropoda</taxon>
        <taxon>Crustacea</taxon>
        <taxon>Branchiopoda</taxon>
        <taxon>Diplostraca</taxon>
        <taxon>Cladocera</taxon>
        <taxon>Anomopoda</taxon>
        <taxon>Daphniidae</taxon>
        <taxon>Daphnia</taxon>
    </lineage>
</organism>
<accession>A0A164KVC0</accession>
<name>A0A164KVC0_9CRUS</name>
<dbReference type="AlphaFoldDB" id="A0A164KVC0"/>
<gene>
    <name evidence="1" type="ORF">APZ42_033757</name>
</gene>
<dbReference type="EMBL" id="LRGB01003257">
    <property type="protein sequence ID" value="KZS03564.1"/>
    <property type="molecule type" value="Genomic_DNA"/>
</dbReference>
<proteinExistence type="predicted"/>
<evidence type="ECO:0000313" key="2">
    <source>
        <dbReference type="Proteomes" id="UP000076858"/>
    </source>
</evidence>
<evidence type="ECO:0000313" key="1">
    <source>
        <dbReference type="EMBL" id="KZS03564.1"/>
    </source>
</evidence>